<sequence>MEINWQDIFYITSSLVMIVILIMSFWLMRLFFITSKLIRNLNDEAHKLSNIVDDVKYFSTNIKLKVLRFISKILDKADKKI</sequence>
<reference evidence="3" key="1">
    <citation type="submission" date="2017-09" db="EMBL/GenBank/DDBJ databases">
        <title>Depth-based differentiation of microbial function through sediment-hosted aquifers and enrichment of novel symbionts in the deep terrestrial subsurface.</title>
        <authorList>
            <person name="Probst A.J."/>
            <person name="Ladd B."/>
            <person name="Jarett J.K."/>
            <person name="Geller-Mcgrath D.E."/>
            <person name="Sieber C.M.K."/>
            <person name="Emerson J.B."/>
            <person name="Anantharaman K."/>
            <person name="Thomas B.C."/>
            <person name="Malmstrom R."/>
            <person name="Stieglmeier M."/>
            <person name="Klingl A."/>
            <person name="Woyke T."/>
            <person name="Ryan C.M."/>
            <person name="Banfield J.F."/>
        </authorList>
    </citation>
    <scope>NUCLEOTIDE SEQUENCE [LARGE SCALE GENOMIC DNA]</scope>
</reference>
<feature type="transmembrane region" description="Helical" evidence="1">
    <location>
        <begin position="12"/>
        <end position="32"/>
    </location>
</feature>
<gene>
    <name evidence="2" type="ORF">COY12_00765</name>
</gene>
<dbReference type="AlphaFoldDB" id="A0A2M7U9Z9"/>
<dbReference type="EMBL" id="PFOF01000025">
    <property type="protein sequence ID" value="PIZ68054.1"/>
    <property type="molecule type" value="Genomic_DNA"/>
</dbReference>
<comment type="caution">
    <text evidence="2">The sequence shown here is derived from an EMBL/GenBank/DDBJ whole genome shotgun (WGS) entry which is preliminary data.</text>
</comment>
<evidence type="ECO:0000256" key="1">
    <source>
        <dbReference type="SAM" id="Phobius"/>
    </source>
</evidence>
<keyword evidence="1" id="KW-1133">Transmembrane helix</keyword>
<evidence type="ECO:0000313" key="3">
    <source>
        <dbReference type="Proteomes" id="UP000229506"/>
    </source>
</evidence>
<evidence type="ECO:0000313" key="2">
    <source>
        <dbReference type="EMBL" id="PIZ68054.1"/>
    </source>
</evidence>
<organism evidence="2 3">
    <name type="scientific">Candidatus Roizmanbacteria bacterium CG_4_10_14_0_2_um_filter_33_96</name>
    <dbReference type="NCBI Taxonomy" id="1974821"/>
    <lineage>
        <taxon>Bacteria</taxon>
        <taxon>Candidatus Roizmaniibacteriota</taxon>
    </lineage>
</organism>
<protein>
    <submittedName>
        <fullName evidence="2">Uncharacterized protein</fullName>
    </submittedName>
</protein>
<keyword evidence="1" id="KW-0812">Transmembrane</keyword>
<keyword evidence="1" id="KW-0472">Membrane</keyword>
<dbReference type="Proteomes" id="UP000229506">
    <property type="component" value="Unassembled WGS sequence"/>
</dbReference>
<accession>A0A2M7U9Z9</accession>
<proteinExistence type="predicted"/>
<name>A0A2M7U9Z9_9BACT</name>